<proteinExistence type="predicted"/>
<dbReference type="SMART" id="SM00132">
    <property type="entry name" value="LIM"/>
    <property type="match status" value="2"/>
</dbReference>
<protein>
    <recommendedName>
        <fullName evidence="5">LIM zinc-binding domain-containing protein</fullName>
    </recommendedName>
</protein>
<dbReference type="RefSeq" id="XP_020067019.1">
    <property type="nucleotide sequence ID" value="XM_020206454.1"/>
</dbReference>
<feature type="region of interest" description="Disordered" evidence="4">
    <location>
        <begin position="40"/>
        <end position="300"/>
    </location>
</feature>
<dbReference type="GeneID" id="30980591"/>
<evidence type="ECO:0000256" key="3">
    <source>
        <dbReference type="PROSITE-ProRule" id="PRU00125"/>
    </source>
</evidence>
<feature type="compositionally biased region" description="Polar residues" evidence="4">
    <location>
        <begin position="92"/>
        <end position="104"/>
    </location>
</feature>
<evidence type="ECO:0000256" key="4">
    <source>
        <dbReference type="SAM" id="MobiDB-lite"/>
    </source>
</evidence>
<keyword evidence="3" id="KW-0440">LIM domain</keyword>
<dbReference type="Pfam" id="PF00412">
    <property type="entry name" value="LIM"/>
    <property type="match status" value="1"/>
</dbReference>
<feature type="compositionally biased region" description="Acidic residues" evidence="4">
    <location>
        <begin position="225"/>
        <end position="235"/>
    </location>
</feature>
<dbReference type="SUPFAM" id="SSF57716">
    <property type="entry name" value="Glucocorticoid receptor-like (DNA-binding domain)"/>
    <property type="match status" value="1"/>
</dbReference>
<dbReference type="InterPro" id="IPR001781">
    <property type="entry name" value="Znf_LIM"/>
</dbReference>
<feature type="compositionally biased region" description="Polar residues" evidence="4">
    <location>
        <begin position="247"/>
        <end position="257"/>
    </location>
</feature>
<dbReference type="EMBL" id="KV453909">
    <property type="protein sequence ID" value="ODV81897.1"/>
    <property type="molecule type" value="Genomic_DNA"/>
</dbReference>
<keyword evidence="2 3" id="KW-0862">Zinc</keyword>
<accession>A0A1E4SR28</accession>
<evidence type="ECO:0000256" key="1">
    <source>
        <dbReference type="ARBA" id="ARBA00022723"/>
    </source>
</evidence>
<dbReference type="CDD" id="cd09397">
    <property type="entry name" value="LIM1_UF1"/>
    <property type="match status" value="1"/>
</dbReference>
<dbReference type="Proteomes" id="UP000094285">
    <property type="component" value="Unassembled WGS sequence"/>
</dbReference>
<dbReference type="OrthoDB" id="1112565at2759"/>
<evidence type="ECO:0000313" key="7">
    <source>
        <dbReference type="Proteomes" id="UP000094285"/>
    </source>
</evidence>
<dbReference type="PROSITE" id="PS00478">
    <property type="entry name" value="LIM_DOMAIN_1"/>
    <property type="match status" value="1"/>
</dbReference>
<feature type="region of interest" description="Disordered" evidence="4">
    <location>
        <begin position="590"/>
        <end position="671"/>
    </location>
</feature>
<gene>
    <name evidence="6" type="ORF">CANTADRAFT_19503</name>
</gene>
<evidence type="ECO:0000256" key="2">
    <source>
        <dbReference type="ARBA" id="ARBA00022833"/>
    </source>
</evidence>
<feature type="region of interest" description="Disordered" evidence="4">
    <location>
        <begin position="489"/>
        <end position="571"/>
    </location>
</feature>
<feature type="compositionally biased region" description="Low complexity" evidence="4">
    <location>
        <begin position="71"/>
        <end position="83"/>
    </location>
</feature>
<feature type="region of interest" description="Disordered" evidence="4">
    <location>
        <begin position="314"/>
        <end position="371"/>
    </location>
</feature>
<sequence>MESFPKFLRSDTHQFKDSAFPPFKVEHRYRGVYERAGFDVNLGGSTAQDSRSIHSKSSASRRRYPTPPKSTSPTSTTSSPLSPHFNPHKGYQTASSTPNISLHHQQPLPPQTKPAKAYGYGYPSNKNPYGQPPQSAPATGSFPDMNRSAPQLRNEYNPSTYSGSAVPPAVPQMASPDSIHHQPYAPKSQGYRPPLDDNFDFSPSSNMSASKNIKNLHLDLNNETPDIDSLSESENEANPLSPKADSFNDTSNTSVDQNYPRGHSHSSSVQSTKKFDPRQKRHNKSASFNTSPNSQKDRLSSALDEFKKDVEVHKTQAVATPPSINVVPPVSESSPAKIPKSHNQHGATHAPYPVDNDFSYGNPVDSPEPSKQFDQFRDQHHNADEGLNTDYQKFLGGGTSKINRTSQLSMVSSIISKDSMYNEEDDEVEKELERQLETLKLAGNSSNIEGNGSTRSVSNDDNSTIQYPPQAASIPVFNIVDADSEPIKTPANPTFTIPTITTTSPERSMKGVPQDEYSLHGGSDSTRSESENMADLDDVSSTASYESVKPLSVRHSHIPPLERRANLSQSEVPYPQEYEQAPRNVSFNDVILSNTPGANRPVNFNDSSPDSNDALDLDDVKPLSPKNHQVEEELKGINFRLAQPTEELDEAPMASPYIPSTTTTTSLPYPVDTPPMRDLVQSSGTFANEEVKYPPGQGPCRKCGLDVLPNARGPQRSIYSKTGELSGQWHRGCFSCNHEGCNISFNKHVQCYAYSDRPYCNHHYHQLNDTICEHCALGIEGECIENEIAQKWHLHCLTCHRCHNTINADYYLINGHIICENDALKIINGGEAYSDENGNLIAGGISTNDKIEKRRTRLLFVE</sequence>
<reference evidence="7" key="1">
    <citation type="submission" date="2016-05" db="EMBL/GenBank/DDBJ databases">
        <title>Comparative genomics of biotechnologically important yeasts.</title>
        <authorList>
            <consortium name="DOE Joint Genome Institute"/>
            <person name="Riley R."/>
            <person name="Haridas S."/>
            <person name="Wolfe K.H."/>
            <person name="Lopes M.R."/>
            <person name="Hittinger C.T."/>
            <person name="Goker M."/>
            <person name="Salamov A."/>
            <person name="Wisecaver J."/>
            <person name="Long T.M."/>
            <person name="Aerts A.L."/>
            <person name="Barry K."/>
            <person name="Choi C."/>
            <person name="Clum A."/>
            <person name="Coughlan A.Y."/>
            <person name="Deshpande S."/>
            <person name="Douglass A.P."/>
            <person name="Hanson S.J."/>
            <person name="Klenk H.-P."/>
            <person name="Labutti K."/>
            <person name="Lapidus A."/>
            <person name="Lindquist E."/>
            <person name="Lipzen A."/>
            <person name="Meier-Kolthoff J.P."/>
            <person name="Ohm R.A."/>
            <person name="Otillar R.P."/>
            <person name="Pangilinan J."/>
            <person name="Peng Y."/>
            <person name="Rokas A."/>
            <person name="Rosa C.A."/>
            <person name="Scheuner C."/>
            <person name="Sibirny A.A."/>
            <person name="Slot J.C."/>
            <person name="Stielow J.B."/>
            <person name="Sun H."/>
            <person name="Kurtzman C.P."/>
            <person name="Blackwell M."/>
            <person name="Grigoriev I.V."/>
            <person name="Jeffries T.W."/>
        </authorList>
    </citation>
    <scope>NUCLEOTIDE SEQUENCE [LARGE SCALE GENOMIC DNA]</scope>
    <source>
        <strain evidence="7">NRRL Y-17324</strain>
    </source>
</reference>
<evidence type="ECO:0000313" key="6">
    <source>
        <dbReference type="EMBL" id="ODV81897.1"/>
    </source>
</evidence>
<feature type="compositionally biased region" description="Low complexity" evidence="4">
    <location>
        <begin position="489"/>
        <end position="505"/>
    </location>
</feature>
<keyword evidence="1 3" id="KW-0479">Metal-binding</keyword>
<name>A0A1E4SR28_9ASCO</name>
<dbReference type="GO" id="GO:0046872">
    <property type="term" value="F:metal ion binding"/>
    <property type="evidence" value="ECO:0007669"/>
    <property type="project" value="UniProtKB-KW"/>
</dbReference>
<feature type="domain" description="LIM zinc-binding" evidence="5">
    <location>
        <begin position="770"/>
        <end position="829"/>
    </location>
</feature>
<keyword evidence="7" id="KW-1185">Reference proteome</keyword>
<feature type="compositionally biased region" description="Polar residues" evidence="4">
    <location>
        <begin position="285"/>
        <end position="294"/>
    </location>
</feature>
<feature type="compositionally biased region" description="Polar residues" evidence="4">
    <location>
        <begin position="590"/>
        <end position="611"/>
    </location>
</feature>
<dbReference type="PROSITE" id="PS50023">
    <property type="entry name" value="LIM_DOMAIN_2"/>
    <property type="match status" value="1"/>
</dbReference>
<dbReference type="STRING" id="984487.A0A1E4SR28"/>
<organism evidence="6 7">
    <name type="scientific">Suhomyces tanzawaensis NRRL Y-17324</name>
    <dbReference type="NCBI Taxonomy" id="984487"/>
    <lineage>
        <taxon>Eukaryota</taxon>
        <taxon>Fungi</taxon>
        <taxon>Dikarya</taxon>
        <taxon>Ascomycota</taxon>
        <taxon>Saccharomycotina</taxon>
        <taxon>Pichiomycetes</taxon>
        <taxon>Debaryomycetaceae</taxon>
        <taxon>Suhomyces</taxon>
    </lineage>
</organism>
<dbReference type="Gene3D" id="2.10.110.10">
    <property type="entry name" value="Cysteine Rich Protein"/>
    <property type="match status" value="2"/>
</dbReference>
<dbReference type="CDD" id="cd08368">
    <property type="entry name" value="LIM"/>
    <property type="match status" value="1"/>
</dbReference>
<feature type="region of interest" description="Disordered" evidence="4">
    <location>
        <begin position="1"/>
        <end position="21"/>
    </location>
</feature>
<feature type="region of interest" description="Disordered" evidence="4">
    <location>
        <begin position="444"/>
        <end position="465"/>
    </location>
</feature>
<evidence type="ECO:0000259" key="5">
    <source>
        <dbReference type="PROSITE" id="PS50023"/>
    </source>
</evidence>
<dbReference type="GO" id="GO:0030695">
    <property type="term" value="F:GTPase regulator activity"/>
    <property type="evidence" value="ECO:0007669"/>
    <property type="project" value="UniProtKB-ARBA"/>
</dbReference>
<feature type="compositionally biased region" description="Polar residues" evidence="4">
    <location>
        <begin position="148"/>
        <end position="163"/>
    </location>
</feature>
<dbReference type="AlphaFoldDB" id="A0A1E4SR28"/>
<feature type="compositionally biased region" description="Polar residues" evidence="4">
    <location>
        <begin position="201"/>
        <end position="213"/>
    </location>
</feature>